<evidence type="ECO:0000256" key="1">
    <source>
        <dbReference type="ARBA" id="ARBA00005443"/>
    </source>
</evidence>
<comment type="caution">
    <text evidence="14">The sequence shown here is derived from an EMBL/GenBank/DDBJ whole genome shotgun (WGS) entry which is preliminary data.</text>
</comment>
<dbReference type="GO" id="GO:0005102">
    <property type="term" value="F:signaling receptor binding"/>
    <property type="evidence" value="ECO:0007669"/>
    <property type="project" value="TreeGrafter"/>
</dbReference>
<evidence type="ECO:0000256" key="2">
    <source>
        <dbReference type="ARBA" id="ARBA00022448"/>
    </source>
</evidence>
<comment type="function">
    <text evidence="10">Component of the PEX13-PEX14 docking complex, a translocon channel that specifically mediates the import of peroxisomal cargo proteins bound to PEX5 receptor. The PEX13-PEX14 docking complex forms a large import pore which can be opened to a diameter of about 9 nm. Mechanistically, PEX5 receptor along with cargo proteins associates with the PEX14 subunit of the PEX13-PEX14 docking complex in the cytosol, leading to the insertion of the receptor into the organelle membrane with the concomitant translocation of the cargo into the peroxisome matrix.</text>
</comment>
<evidence type="ECO:0000313" key="15">
    <source>
        <dbReference type="Proteomes" id="UP000749646"/>
    </source>
</evidence>
<dbReference type="Proteomes" id="UP000749646">
    <property type="component" value="Unassembled WGS sequence"/>
</dbReference>
<dbReference type="OrthoDB" id="5549158at2759"/>
<proteinExistence type="inferred from homology"/>
<keyword evidence="6 10" id="KW-0576">Peroxisome</keyword>
<evidence type="ECO:0000256" key="9">
    <source>
        <dbReference type="ARBA" id="ARBA00046271"/>
    </source>
</evidence>
<evidence type="ECO:0000256" key="5">
    <source>
        <dbReference type="ARBA" id="ARBA00023136"/>
    </source>
</evidence>
<feature type="compositionally biased region" description="Polar residues" evidence="12">
    <location>
        <begin position="321"/>
        <end position="348"/>
    </location>
</feature>
<comment type="subcellular location">
    <subcellularLocation>
        <location evidence="9 10">Peroxisome membrane</location>
    </subcellularLocation>
</comment>
<evidence type="ECO:0000256" key="11">
    <source>
        <dbReference type="SAM" id="Coils"/>
    </source>
</evidence>
<gene>
    <name evidence="14" type="primary">PEX14</name>
    <name evidence="14" type="ORF">BGZ65_005201</name>
</gene>
<dbReference type="Pfam" id="PF04695">
    <property type="entry name" value="Pex14_N"/>
    <property type="match status" value="1"/>
</dbReference>
<evidence type="ECO:0000256" key="12">
    <source>
        <dbReference type="SAM" id="MobiDB-lite"/>
    </source>
</evidence>
<feature type="compositionally biased region" description="Low complexity" evidence="12">
    <location>
        <begin position="50"/>
        <end position="75"/>
    </location>
</feature>
<evidence type="ECO:0000256" key="4">
    <source>
        <dbReference type="ARBA" id="ARBA00023010"/>
    </source>
</evidence>
<dbReference type="PANTHER" id="PTHR23058:SF0">
    <property type="entry name" value="PEROXISOMAL MEMBRANE PROTEIN PEX14"/>
    <property type="match status" value="1"/>
</dbReference>
<dbReference type="GO" id="GO:1990429">
    <property type="term" value="C:peroxisomal importomer complex"/>
    <property type="evidence" value="ECO:0007669"/>
    <property type="project" value="TreeGrafter"/>
</dbReference>
<keyword evidence="11" id="KW-0175">Coiled coil</keyword>
<feature type="region of interest" description="Disordered" evidence="12">
    <location>
        <begin position="48"/>
        <end position="75"/>
    </location>
</feature>
<dbReference type="GO" id="GO:0005778">
    <property type="term" value="C:peroxisomal membrane"/>
    <property type="evidence" value="ECO:0007669"/>
    <property type="project" value="UniProtKB-SubCell"/>
</dbReference>
<keyword evidence="15" id="KW-1185">Reference proteome</keyword>
<evidence type="ECO:0000313" key="14">
    <source>
        <dbReference type="EMBL" id="KAF9980348.1"/>
    </source>
</evidence>
<dbReference type="InterPro" id="IPR006785">
    <property type="entry name" value="Pex14_N"/>
</dbReference>
<evidence type="ECO:0000256" key="10">
    <source>
        <dbReference type="RuleBase" id="RU367032"/>
    </source>
</evidence>
<name>A0A9P6M8L8_9FUNG</name>
<accession>A0A9P6M8L8</accession>
<evidence type="ECO:0000256" key="3">
    <source>
        <dbReference type="ARBA" id="ARBA00022927"/>
    </source>
</evidence>
<keyword evidence="5 10" id="KW-0472">Membrane</keyword>
<dbReference type="Gene3D" id="1.10.10.10">
    <property type="entry name" value="Winged helix-like DNA-binding domain superfamily/Winged helix DNA-binding domain"/>
    <property type="match status" value="1"/>
</dbReference>
<organism evidence="14 15">
    <name type="scientific">Modicella reniformis</name>
    <dbReference type="NCBI Taxonomy" id="1440133"/>
    <lineage>
        <taxon>Eukaryota</taxon>
        <taxon>Fungi</taxon>
        <taxon>Fungi incertae sedis</taxon>
        <taxon>Mucoromycota</taxon>
        <taxon>Mortierellomycotina</taxon>
        <taxon>Mortierellomycetes</taxon>
        <taxon>Mortierellales</taxon>
        <taxon>Mortierellaceae</taxon>
        <taxon>Modicella</taxon>
    </lineage>
</organism>
<feature type="compositionally biased region" description="Low complexity" evidence="12">
    <location>
        <begin position="268"/>
        <end position="295"/>
    </location>
</feature>
<keyword evidence="2 10" id="KW-0813">Transport</keyword>
<evidence type="ECO:0000259" key="13">
    <source>
        <dbReference type="Pfam" id="PF04695"/>
    </source>
</evidence>
<feature type="coiled-coil region" evidence="11">
    <location>
        <begin position="142"/>
        <end position="169"/>
    </location>
</feature>
<keyword evidence="4" id="KW-0811">Translocation</keyword>
<reference evidence="14" key="1">
    <citation type="journal article" date="2020" name="Fungal Divers.">
        <title>Resolving the Mortierellaceae phylogeny through synthesis of multi-gene phylogenetics and phylogenomics.</title>
        <authorList>
            <person name="Vandepol N."/>
            <person name="Liber J."/>
            <person name="Desiro A."/>
            <person name="Na H."/>
            <person name="Kennedy M."/>
            <person name="Barry K."/>
            <person name="Grigoriev I.V."/>
            <person name="Miller A.N."/>
            <person name="O'Donnell K."/>
            <person name="Stajich J.E."/>
            <person name="Bonito G."/>
        </authorList>
    </citation>
    <scope>NUCLEOTIDE SEQUENCE</scope>
    <source>
        <strain evidence="14">MES-2147</strain>
    </source>
</reference>
<protein>
    <recommendedName>
        <fullName evidence="7 10">Peroxisomal membrane protein PEX14</fullName>
    </recommendedName>
    <alternativeName>
        <fullName evidence="8 10">Peroxin-14</fullName>
    </alternativeName>
</protein>
<keyword evidence="3 10" id="KW-0653">Protein transport</keyword>
<evidence type="ECO:0000256" key="8">
    <source>
        <dbReference type="ARBA" id="ARBA00029691"/>
    </source>
</evidence>
<comment type="similarity">
    <text evidence="1 10">Belongs to the peroxin-14 family.</text>
</comment>
<dbReference type="InterPro" id="IPR025655">
    <property type="entry name" value="PEX14"/>
</dbReference>
<evidence type="ECO:0000256" key="7">
    <source>
        <dbReference type="ARBA" id="ARBA00029502"/>
    </source>
</evidence>
<dbReference type="InterPro" id="IPR036388">
    <property type="entry name" value="WH-like_DNA-bd_sf"/>
</dbReference>
<dbReference type="PANTHER" id="PTHR23058">
    <property type="entry name" value="PEROXISOMAL MEMBRANE PROTEIN PEX14"/>
    <property type="match status" value="1"/>
</dbReference>
<sequence length="348" mass="36510">MAGIREDILTSAVKFLQDPKVQASALGKKVAFLESKGLTSEEIEEAMRRANGTSSTTTTAASATTAASGVPGAPPGSTAMVPAGQYGPYGPQQQVMMAPPPLPPKYDWKDMFIAAVVAGGFSYGLWQIAKKVVGPKLQWPSQEDLELDKKKLDEQFEEIEKSLTEVKDGTTTVAKNVEDQTAHVKESLEGMSGVLDSMKINDDKREQELSGLKTDIENIKTMIPQLMEKNKESQGNVLNELQAEIKSLKSLLLNRRAPGPGTPGSPGGPAAAAPWSATHTSSSSSQPGTPAGSTPKAEEGGAMSFLNNKASIPAWQLAAQKPSTTATPATGEASSSAITAEGSEPTTV</sequence>
<feature type="domain" description="Peroxisome membrane anchor protein Pex14p N-terminal" evidence="13">
    <location>
        <begin position="5"/>
        <end position="49"/>
    </location>
</feature>
<dbReference type="EMBL" id="JAAAHW010003860">
    <property type="protein sequence ID" value="KAF9980348.1"/>
    <property type="molecule type" value="Genomic_DNA"/>
</dbReference>
<evidence type="ECO:0000256" key="6">
    <source>
        <dbReference type="ARBA" id="ARBA00023140"/>
    </source>
</evidence>
<dbReference type="AlphaFoldDB" id="A0A9P6M8L8"/>
<dbReference type="GO" id="GO:0016560">
    <property type="term" value="P:protein import into peroxisome matrix, docking"/>
    <property type="evidence" value="ECO:0007669"/>
    <property type="project" value="UniProtKB-UniRule"/>
</dbReference>
<feature type="region of interest" description="Disordered" evidence="12">
    <location>
        <begin position="254"/>
        <end position="348"/>
    </location>
</feature>